<evidence type="ECO:0000313" key="25">
    <source>
        <dbReference type="EMBL" id="RVW85914.1"/>
    </source>
</evidence>
<comment type="catalytic activity">
    <reaction evidence="17 19">
        <text>L-threonyl-[protein] + ATP = O-phospho-L-threonyl-[protein] + ADP + H(+)</text>
        <dbReference type="Rhea" id="RHEA:46608"/>
        <dbReference type="Rhea" id="RHEA-COMP:11060"/>
        <dbReference type="Rhea" id="RHEA-COMP:11605"/>
        <dbReference type="ChEBI" id="CHEBI:15378"/>
        <dbReference type="ChEBI" id="CHEBI:30013"/>
        <dbReference type="ChEBI" id="CHEBI:30616"/>
        <dbReference type="ChEBI" id="CHEBI:61977"/>
        <dbReference type="ChEBI" id="CHEBI:456216"/>
        <dbReference type="EC" id="2.7.11.1"/>
    </reaction>
</comment>
<dbReference type="GO" id="GO:0016020">
    <property type="term" value="C:membrane"/>
    <property type="evidence" value="ECO:0007669"/>
    <property type="project" value="UniProtKB-SubCell"/>
</dbReference>
<comment type="catalytic activity">
    <reaction evidence="18 19">
        <text>L-seryl-[protein] + ATP = O-phospho-L-seryl-[protein] + ADP + H(+)</text>
        <dbReference type="Rhea" id="RHEA:17989"/>
        <dbReference type="Rhea" id="RHEA-COMP:9863"/>
        <dbReference type="Rhea" id="RHEA-COMP:11604"/>
        <dbReference type="ChEBI" id="CHEBI:15378"/>
        <dbReference type="ChEBI" id="CHEBI:29999"/>
        <dbReference type="ChEBI" id="CHEBI:30616"/>
        <dbReference type="ChEBI" id="CHEBI:83421"/>
        <dbReference type="ChEBI" id="CHEBI:456216"/>
        <dbReference type="EC" id="2.7.11.1"/>
    </reaction>
</comment>
<dbReference type="Gene3D" id="1.10.510.10">
    <property type="entry name" value="Transferase(Phosphotransferase) domain 1"/>
    <property type="match status" value="1"/>
</dbReference>
<feature type="domain" description="Bulb-type lectin" evidence="23">
    <location>
        <begin position="51"/>
        <end position="173"/>
    </location>
</feature>
<dbReference type="CDD" id="cd00028">
    <property type="entry name" value="B_lectin"/>
    <property type="match status" value="1"/>
</dbReference>
<evidence type="ECO:0000256" key="9">
    <source>
        <dbReference type="ARBA" id="ARBA00022741"/>
    </source>
</evidence>
<dbReference type="FunFam" id="3.30.200.20:FF:000178">
    <property type="entry name" value="serine/threonine-protein kinase PBS1-like"/>
    <property type="match status" value="1"/>
</dbReference>
<dbReference type="FunFam" id="2.90.10.30:FF:000003">
    <property type="entry name" value="Os04g0303100 protein"/>
    <property type="match status" value="1"/>
</dbReference>
<dbReference type="CDD" id="cd14066">
    <property type="entry name" value="STKc_IRAK"/>
    <property type="match status" value="1"/>
</dbReference>
<evidence type="ECO:0000256" key="6">
    <source>
        <dbReference type="ARBA" id="ARBA00022692"/>
    </source>
</evidence>
<proteinExistence type="inferred from homology"/>
<dbReference type="InterPro" id="IPR008271">
    <property type="entry name" value="Ser/Thr_kinase_AS"/>
</dbReference>
<keyword evidence="16" id="KW-0325">Glycoprotein</keyword>
<dbReference type="Pfam" id="PF01453">
    <property type="entry name" value="B_lectin"/>
    <property type="match status" value="1"/>
</dbReference>
<dbReference type="InterPro" id="IPR003609">
    <property type="entry name" value="Pan_app"/>
</dbReference>
<dbReference type="EC" id="2.7.11.1" evidence="19"/>
<evidence type="ECO:0000259" key="24">
    <source>
        <dbReference type="PROSITE" id="PS50948"/>
    </source>
</evidence>
<keyword evidence="11 19" id="KW-0067">ATP-binding</keyword>
<keyword evidence="10 19" id="KW-0418">Kinase</keyword>
<dbReference type="PROSITE" id="PS00108">
    <property type="entry name" value="PROTEIN_KINASE_ST"/>
    <property type="match status" value="1"/>
</dbReference>
<dbReference type="Gene3D" id="2.90.10.30">
    <property type="match status" value="1"/>
</dbReference>
<dbReference type="InterPro" id="IPR024171">
    <property type="entry name" value="SRK-like_kinase"/>
</dbReference>
<keyword evidence="13 21" id="KW-0472">Membrane</keyword>
<dbReference type="PROSITE" id="PS50948">
    <property type="entry name" value="PAN"/>
    <property type="match status" value="1"/>
</dbReference>
<evidence type="ECO:0000256" key="18">
    <source>
        <dbReference type="ARBA" id="ARBA00048679"/>
    </source>
</evidence>
<evidence type="ECO:0000256" key="5">
    <source>
        <dbReference type="ARBA" id="ARBA00022679"/>
    </source>
</evidence>
<protein>
    <recommendedName>
        <fullName evidence="19">Receptor-like serine/threonine-protein kinase</fullName>
        <ecNumber evidence="19">2.7.11.1</ecNumber>
    </recommendedName>
</protein>
<dbReference type="SUPFAM" id="SSF56112">
    <property type="entry name" value="Protein kinase-like (PK-like)"/>
    <property type="match status" value="1"/>
</dbReference>
<evidence type="ECO:0000256" key="7">
    <source>
        <dbReference type="ARBA" id="ARBA00022729"/>
    </source>
</evidence>
<dbReference type="PROSITE" id="PS00107">
    <property type="entry name" value="PROTEIN_KINASE_ATP"/>
    <property type="match status" value="1"/>
</dbReference>
<evidence type="ECO:0000256" key="13">
    <source>
        <dbReference type="ARBA" id="ARBA00023136"/>
    </source>
</evidence>
<dbReference type="Pfam" id="PF08276">
    <property type="entry name" value="PAN_2"/>
    <property type="match status" value="1"/>
</dbReference>
<evidence type="ECO:0000256" key="8">
    <source>
        <dbReference type="ARBA" id="ARBA00022734"/>
    </source>
</evidence>
<dbReference type="InterPro" id="IPR011009">
    <property type="entry name" value="Kinase-like_dom_sf"/>
</dbReference>
<dbReference type="SMART" id="SM00108">
    <property type="entry name" value="B_lectin"/>
    <property type="match status" value="1"/>
</dbReference>
<evidence type="ECO:0000259" key="23">
    <source>
        <dbReference type="PROSITE" id="PS50927"/>
    </source>
</evidence>
<dbReference type="Gene3D" id="3.30.200.20">
    <property type="entry name" value="Phosphorylase Kinase, domain 1"/>
    <property type="match status" value="1"/>
</dbReference>
<keyword evidence="15 25" id="KW-0675">Receptor</keyword>
<feature type="binding site" evidence="20">
    <location>
        <position position="499"/>
    </location>
    <ligand>
        <name>ATP</name>
        <dbReference type="ChEBI" id="CHEBI:30616"/>
    </ligand>
</feature>
<dbReference type="GO" id="GO:0030246">
    <property type="term" value="F:carbohydrate binding"/>
    <property type="evidence" value="ECO:0007669"/>
    <property type="project" value="UniProtKB-KW"/>
</dbReference>
<evidence type="ECO:0000256" key="20">
    <source>
        <dbReference type="PROSITE-ProRule" id="PRU10141"/>
    </source>
</evidence>
<evidence type="ECO:0000259" key="22">
    <source>
        <dbReference type="PROSITE" id="PS50011"/>
    </source>
</evidence>
<evidence type="ECO:0000256" key="11">
    <source>
        <dbReference type="ARBA" id="ARBA00022840"/>
    </source>
</evidence>
<evidence type="ECO:0000256" key="15">
    <source>
        <dbReference type="ARBA" id="ARBA00023170"/>
    </source>
</evidence>
<dbReference type="InterPro" id="IPR051343">
    <property type="entry name" value="G-type_lectin_kinases/EP1-like"/>
</dbReference>
<dbReference type="PANTHER" id="PTHR47976:SF30">
    <property type="entry name" value="RECEPTOR-LIKE SERINE_THREONINE-PROTEIN KINASE"/>
    <property type="match status" value="1"/>
</dbReference>
<evidence type="ECO:0000256" key="3">
    <source>
        <dbReference type="ARBA" id="ARBA00022536"/>
    </source>
</evidence>
<evidence type="ECO:0000256" key="19">
    <source>
        <dbReference type="PIRNR" id="PIRNR000641"/>
    </source>
</evidence>
<dbReference type="FunFam" id="1.10.510.10:FF:000248">
    <property type="entry name" value="S-receptor-like kinase 5"/>
    <property type="match status" value="1"/>
</dbReference>
<dbReference type="Pfam" id="PF00069">
    <property type="entry name" value="Pkinase"/>
    <property type="match status" value="1"/>
</dbReference>
<dbReference type="GO" id="GO:0106310">
    <property type="term" value="F:protein serine kinase activity"/>
    <property type="evidence" value="ECO:0007669"/>
    <property type="project" value="RHEA"/>
</dbReference>
<dbReference type="FunFam" id="2.90.10.10:FF:000039">
    <property type="entry name" value="G-type lectin S-receptor-like serine/threonine-protein kinase SD2-5"/>
    <property type="match status" value="1"/>
</dbReference>
<evidence type="ECO:0000313" key="26">
    <source>
        <dbReference type="Proteomes" id="UP000288805"/>
    </source>
</evidence>
<dbReference type="EMBL" id="QGNW01000199">
    <property type="protein sequence ID" value="RVW85914.1"/>
    <property type="molecule type" value="Genomic_DNA"/>
</dbReference>
<keyword evidence="8 25" id="KW-0430">Lectin</keyword>
<keyword evidence="6 21" id="KW-0812">Transmembrane</keyword>
<feature type="domain" description="Apple" evidence="24">
    <location>
        <begin position="358"/>
        <end position="443"/>
    </location>
</feature>
<comment type="similarity">
    <text evidence="19">Belongs to the protein kinase superfamily. Ser/Thr protein kinase family.</text>
</comment>
<gene>
    <name evidence="25" type="primary">SD25_5</name>
    <name evidence="25" type="ORF">CK203_035333</name>
</gene>
<feature type="domain" description="Protein kinase" evidence="22">
    <location>
        <begin position="471"/>
        <end position="744"/>
    </location>
</feature>
<keyword evidence="7" id="KW-0732">Signal</keyword>
<reference evidence="25 26" key="1">
    <citation type="journal article" date="2018" name="PLoS Genet.">
        <title>Population sequencing reveals clonal diversity and ancestral inbreeding in the grapevine cultivar Chardonnay.</title>
        <authorList>
            <person name="Roach M.J."/>
            <person name="Johnson D.L."/>
            <person name="Bohlmann J."/>
            <person name="van Vuuren H.J."/>
            <person name="Jones S.J."/>
            <person name="Pretorius I.S."/>
            <person name="Schmidt S.A."/>
            <person name="Borneman A.R."/>
        </authorList>
    </citation>
    <scope>NUCLEOTIDE SEQUENCE [LARGE SCALE GENOMIC DNA]</scope>
    <source>
        <strain evidence="26">cv. Chardonnay</strain>
        <tissue evidence="25">Leaf</tissue>
    </source>
</reference>
<sequence length="786" mass="88086">MGGHWVGYCYSSLVFSFLIISPFPSIYAKTQLSQLYPSYANLSSSWANSVGHRAKSSDWVTVNPILVRETSGPGFFCGFYCHFESNSCLFAVLIFQDEDHPQLVWSANRNNPVKLNATLELTEQGDLILSDADGTLVWSTDTSGKNVSGLNLTETGDLVLFNTENSAVWESFHHPTDSLVVGQSLLDGMKLTASISDSNWTEGLFSILPTTHGFVAQLESNPPQLYYEFKSKGSRILNRSVGAFISYNNGSLRLPTYDDGHPSFIPIPIAGSAQYMKLEADGHLRVYEWKKPTWTAVDDLLKRKKDEGGYPLECGRYGICSQGQCSCPLASTNGTSYFRPINKKQPNLGCSAFRPISCHLSQYHTLLELQHTEYFTFRADIQNTDIQTCKKACLKNCSCKAALFNHTSNISIGDCCLLSEMETGDVGNMIGKRTGHARMRRHSLEVEEDYLDWVQGMPTRFSYHELKASTKNFSCKLGEGGFGMVFEGILSNGMKVAVKRLEGFGQVKKSFLAEVETIGNIHHVNLVRLIGFCAEKSHRLLVYEYMCNGSLDKWIFHRNKDLTLGWQSRKKIILDIAKGLAYLHEDCRQKIFHLDIKPQNILLDKYFRAKVSDFGMSKLIDKDQSQVVTKMRGTPGYLAPEWLSSVITEKVDVYSFGVVVLEILCGRRNIDRSQPEEDMHLLSIFKRKAEEEQLADIIDKHSEDMEEHGEEVMEMTRVAAWCLQSDYAKRPSMSVVVKVLEGSVGVEINLDYSFSYSPLSGKSLAQGYKAASASPPLLPWTLSGPR</sequence>
<evidence type="ECO:0000256" key="4">
    <source>
        <dbReference type="ARBA" id="ARBA00022553"/>
    </source>
</evidence>
<evidence type="ECO:0000256" key="16">
    <source>
        <dbReference type="ARBA" id="ARBA00023180"/>
    </source>
</evidence>
<keyword evidence="5 19" id="KW-0808">Transferase</keyword>
<dbReference type="SMART" id="SM00220">
    <property type="entry name" value="S_TKc"/>
    <property type="match status" value="1"/>
</dbReference>
<keyword evidence="3" id="KW-0245">EGF-like domain</keyword>
<dbReference type="SUPFAM" id="SSF51110">
    <property type="entry name" value="alpha-D-mannose-specific plant lectins"/>
    <property type="match status" value="1"/>
</dbReference>
<evidence type="ECO:0000256" key="2">
    <source>
        <dbReference type="ARBA" id="ARBA00022527"/>
    </source>
</evidence>
<dbReference type="PROSITE" id="PS50011">
    <property type="entry name" value="PROTEIN_KINASE_DOM"/>
    <property type="match status" value="1"/>
</dbReference>
<dbReference type="PROSITE" id="PS50927">
    <property type="entry name" value="BULB_LECTIN"/>
    <property type="match status" value="1"/>
</dbReference>
<dbReference type="InterPro" id="IPR017441">
    <property type="entry name" value="Protein_kinase_ATP_BS"/>
</dbReference>
<organism evidence="25 26">
    <name type="scientific">Vitis vinifera</name>
    <name type="common">Grape</name>
    <dbReference type="NCBI Taxonomy" id="29760"/>
    <lineage>
        <taxon>Eukaryota</taxon>
        <taxon>Viridiplantae</taxon>
        <taxon>Streptophyta</taxon>
        <taxon>Embryophyta</taxon>
        <taxon>Tracheophyta</taxon>
        <taxon>Spermatophyta</taxon>
        <taxon>Magnoliopsida</taxon>
        <taxon>eudicotyledons</taxon>
        <taxon>Gunneridae</taxon>
        <taxon>Pentapetalae</taxon>
        <taxon>rosids</taxon>
        <taxon>Vitales</taxon>
        <taxon>Vitaceae</taxon>
        <taxon>Viteae</taxon>
        <taxon>Vitis</taxon>
    </lineage>
</organism>
<comment type="subcellular location">
    <subcellularLocation>
        <location evidence="1">Membrane</location>
        <topology evidence="1">Single-pass type I membrane protein</topology>
    </subcellularLocation>
</comment>
<feature type="transmembrane region" description="Helical" evidence="21">
    <location>
        <begin position="7"/>
        <end position="27"/>
    </location>
</feature>
<evidence type="ECO:0000256" key="21">
    <source>
        <dbReference type="SAM" id="Phobius"/>
    </source>
</evidence>
<evidence type="ECO:0000256" key="10">
    <source>
        <dbReference type="ARBA" id="ARBA00022777"/>
    </source>
</evidence>
<evidence type="ECO:0000256" key="1">
    <source>
        <dbReference type="ARBA" id="ARBA00004479"/>
    </source>
</evidence>
<keyword evidence="2 19" id="KW-0723">Serine/threonine-protein kinase</keyword>
<dbReference type="InterPro" id="IPR000719">
    <property type="entry name" value="Prot_kinase_dom"/>
</dbReference>
<dbReference type="InterPro" id="IPR001480">
    <property type="entry name" value="Bulb-type_lectin_dom"/>
</dbReference>
<name>A0A438HN97_VITVI</name>
<keyword evidence="14" id="KW-1015">Disulfide bond</keyword>
<dbReference type="AlphaFoldDB" id="A0A438HN97"/>
<keyword evidence="4" id="KW-0597">Phosphoprotein</keyword>
<keyword evidence="9 19" id="KW-0547">Nucleotide-binding</keyword>
<accession>A0A438HN97</accession>
<dbReference type="PIRSF" id="PIRSF000641">
    <property type="entry name" value="SRK"/>
    <property type="match status" value="1"/>
</dbReference>
<dbReference type="GO" id="GO:0004674">
    <property type="term" value="F:protein serine/threonine kinase activity"/>
    <property type="evidence" value="ECO:0007669"/>
    <property type="project" value="UniProtKB-KW"/>
</dbReference>
<dbReference type="GO" id="GO:0005524">
    <property type="term" value="F:ATP binding"/>
    <property type="evidence" value="ECO:0007669"/>
    <property type="project" value="UniProtKB-UniRule"/>
</dbReference>
<evidence type="ECO:0000256" key="14">
    <source>
        <dbReference type="ARBA" id="ARBA00023157"/>
    </source>
</evidence>
<comment type="caution">
    <text evidence="25">The sequence shown here is derived from an EMBL/GenBank/DDBJ whole genome shotgun (WGS) entry which is preliminary data.</text>
</comment>
<dbReference type="InterPro" id="IPR036426">
    <property type="entry name" value="Bulb-type_lectin_dom_sf"/>
</dbReference>
<evidence type="ECO:0000256" key="17">
    <source>
        <dbReference type="ARBA" id="ARBA00047899"/>
    </source>
</evidence>
<dbReference type="PANTHER" id="PTHR47976">
    <property type="entry name" value="G-TYPE LECTIN S-RECEPTOR-LIKE SERINE/THREONINE-PROTEIN KINASE SD2-5"/>
    <property type="match status" value="1"/>
</dbReference>
<dbReference type="Proteomes" id="UP000288805">
    <property type="component" value="Unassembled WGS sequence"/>
</dbReference>
<keyword evidence="12 21" id="KW-1133">Transmembrane helix</keyword>
<evidence type="ECO:0000256" key="12">
    <source>
        <dbReference type="ARBA" id="ARBA00022989"/>
    </source>
</evidence>